<comment type="caution">
    <text evidence="3">The sequence shown here is derived from an EMBL/GenBank/DDBJ whole genome shotgun (WGS) entry which is preliminary data.</text>
</comment>
<feature type="compositionally biased region" description="Pro residues" evidence="1">
    <location>
        <begin position="368"/>
        <end position="389"/>
    </location>
</feature>
<feature type="compositionally biased region" description="Low complexity" evidence="1">
    <location>
        <begin position="156"/>
        <end position="185"/>
    </location>
</feature>
<feature type="region of interest" description="Disordered" evidence="1">
    <location>
        <begin position="71"/>
        <end position="117"/>
    </location>
</feature>
<feature type="compositionally biased region" description="Low complexity" evidence="1">
    <location>
        <begin position="239"/>
        <end position="255"/>
    </location>
</feature>
<organism evidence="3 4">
    <name type="scientific">Tolypocladium capitatum</name>
    <dbReference type="NCBI Taxonomy" id="45235"/>
    <lineage>
        <taxon>Eukaryota</taxon>
        <taxon>Fungi</taxon>
        <taxon>Dikarya</taxon>
        <taxon>Ascomycota</taxon>
        <taxon>Pezizomycotina</taxon>
        <taxon>Sordariomycetes</taxon>
        <taxon>Hypocreomycetidae</taxon>
        <taxon>Hypocreales</taxon>
        <taxon>Ophiocordycipitaceae</taxon>
        <taxon>Tolypocladium</taxon>
    </lineage>
</organism>
<feature type="compositionally biased region" description="Polar residues" evidence="1">
    <location>
        <begin position="353"/>
        <end position="365"/>
    </location>
</feature>
<evidence type="ECO:0000256" key="2">
    <source>
        <dbReference type="SAM" id="SignalP"/>
    </source>
</evidence>
<sequence length="403" mass="40626">MVNPATRLALLGLGAPLIGATYTAVTVTETVAVCASACYSTVRDCTSTAFSCRSSGAATLSSYSAPGAASSQAAASRESTAHGSGGVPTSSPESSAYRPVPSTWAASRPESRSGSSVVVSGFPTSVYPTSQGPCTSPYGCQPASVSKTPGTRASTADDTGTAVVTVPERTSGAASSSGAQTTSYSDNDSSALPVTTAHHSHKMPCRPSYGHGSYVLTNSSAPCTTSRVGTSSLTSIVLTARSSAKTSRSAATTSRETGHRPSGISGASSVTSATGKGSSVHSTMHPSQVLTPISGGYSFPTASPPTRSPGSGVHPTSSNSYESNADAISNTSAPAPNSTPTTLRTTSKDADETYQTNPSSPTETIPSFEPPSYEPPSYDTPPADPPSYTSPPSYGAKFRAVKR</sequence>
<proteinExistence type="predicted"/>
<dbReference type="AlphaFoldDB" id="A0A2K3QQ84"/>
<feature type="signal peptide" evidence="2">
    <location>
        <begin position="1"/>
        <end position="20"/>
    </location>
</feature>
<feature type="compositionally biased region" description="Polar residues" evidence="1">
    <location>
        <begin position="143"/>
        <end position="154"/>
    </location>
</feature>
<accession>A0A2K3QQ84</accession>
<dbReference type="Proteomes" id="UP000236621">
    <property type="component" value="Unassembled WGS sequence"/>
</dbReference>
<protein>
    <submittedName>
        <fullName evidence="3">Uncharacterized protein</fullName>
    </submittedName>
</protein>
<feature type="region of interest" description="Disordered" evidence="1">
    <location>
        <begin position="239"/>
        <end position="403"/>
    </location>
</feature>
<feature type="compositionally biased region" description="Low complexity" evidence="1">
    <location>
        <begin position="329"/>
        <end position="342"/>
    </location>
</feature>
<evidence type="ECO:0000313" key="3">
    <source>
        <dbReference type="EMBL" id="PNY29700.1"/>
    </source>
</evidence>
<keyword evidence="2" id="KW-0732">Signal</keyword>
<feature type="compositionally biased region" description="Polar residues" evidence="1">
    <location>
        <begin position="265"/>
        <end position="291"/>
    </location>
</feature>
<name>A0A2K3QQ84_9HYPO</name>
<keyword evidence="4" id="KW-1185">Reference proteome</keyword>
<gene>
    <name evidence="3" type="ORF">TCAP_00386</name>
</gene>
<feature type="region of interest" description="Disordered" evidence="1">
    <location>
        <begin position="141"/>
        <end position="204"/>
    </location>
</feature>
<feature type="chain" id="PRO_5014345707" evidence="2">
    <location>
        <begin position="21"/>
        <end position="403"/>
    </location>
</feature>
<reference evidence="3 4" key="1">
    <citation type="submission" date="2017-08" db="EMBL/GenBank/DDBJ databases">
        <title>Harnessing the power of phylogenomics to disentangle the directionality and signatures of interkingdom host jumping in the parasitic fungal genus Tolypocladium.</title>
        <authorList>
            <person name="Quandt C.A."/>
            <person name="Patterson W."/>
            <person name="Spatafora J.W."/>
        </authorList>
    </citation>
    <scope>NUCLEOTIDE SEQUENCE [LARGE SCALE GENOMIC DNA]</scope>
    <source>
        <strain evidence="3 4">CBS 113982</strain>
    </source>
</reference>
<evidence type="ECO:0000313" key="4">
    <source>
        <dbReference type="Proteomes" id="UP000236621"/>
    </source>
</evidence>
<dbReference type="EMBL" id="NRSZ01000071">
    <property type="protein sequence ID" value="PNY29700.1"/>
    <property type="molecule type" value="Genomic_DNA"/>
</dbReference>
<evidence type="ECO:0000256" key="1">
    <source>
        <dbReference type="SAM" id="MobiDB-lite"/>
    </source>
</evidence>
<feature type="compositionally biased region" description="Polar residues" evidence="1">
    <location>
        <begin position="308"/>
        <end position="328"/>
    </location>
</feature>